<evidence type="ECO:0000313" key="1">
    <source>
        <dbReference type="EMBL" id="KAH7837187.1"/>
    </source>
</evidence>
<gene>
    <name evidence="1" type="ORF">Vadar_010791</name>
</gene>
<dbReference type="EMBL" id="CM037156">
    <property type="protein sequence ID" value="KAH7837187.1"/>
    <property type="molecule type" value="Genomic_DNA"/>
</dbReference>
<organism evidence="1 2">
    <name type="scientific">Vaccinium darrowii</name>
    <dbReference type="NCBI Taxonomy" id="229202"/>
    <lineage>
        <taxon>Eukaryota</taxon>
        <taxon>Viridiplantae</taxon>
        <taxon>Streptophyta</taxon>
        <taxon>Embryophyta</taxon>
        <taxon>Tracheophyta</taxon>
        <taxon>Spermatophyta</taxon>
        <taxon>Magnoliopsida</taxon>
        <taxon>eudicotyledons</taxon>
        <taxon>Gunneridae</taxon>
        <taxon>Pentapetalae</taxon>
        <taxon>asterids</taxon>
        <taxon>Ericales</taxon>
        <taxon>Ericaceae</taxon>
        <taxon>Vaccinioideae</taxon>
        <taxon>Vaccinieae</taxon>
        <taxon>Vaccinium</taxon>
    </lineage>
</organism>
<reference evidence="1 2" key="1">
    <citation type="journal article" date="2021" name="Hortic Res">
        <title>High-quality reference genome and annotation aids understanding of berry development for evergreen blueberry (Vaccinium darrowii).</title>
        <authorList>
            <person name="Yu J."/>
            <person name="Hulse-Kemp A.M."/>
            <person name="Babiker E."/>
            <person name="Staton M."/>
        </authorList>
    </citation>
    <scope>NUCLEOTIDE SEQUENCE [LARGE SCALE GENOMIC DNA]</scope>
    <source>
        <strain evidence="2">cv. NJ 8807/NJ 8810</strain>
        <tissue evidence="1">Young leaf</tissue>
    </source>
</reference>
<sequence>MDSLRPSSAPTKNKLAKTFHRVIHLNKPTNSPSKNSGFCLLIPQENKPKHELSQCFKDNNRNEDEAKSTRNKAAAAEAFVAQLFATISALKAAYADIQMAQFPYNREAIQSADQAVVNELKSLSELKQAFLKKQIYSCPPHVTFLLAEIQEQQSLMKMYEMTMKKMRLQLESKDSSYSLLRKELDDIVSYNKSLEKKLNSSGQFSILDCVKLSDVDPGSLSVVLHYAIRSIRCFVKLMVKEMESSNWDIVAAANAIVPGVVFTKANHRCFAFESFVCREMLDGFNSPDFFMPNDQSKDSKQSRFDFANGFKKLKAVNPVRFLKTNPDSAFGKFVRTKYMPFAEMAKRVWLLHCLAFSGDQEVNMFEVGRNCRFSEVYMECVNADVFAVEGYGGFRVAFMVVPGFMIGKTVIQGQVYLSPAGRPETERS</sequence>
<comment type="caution">
    <text evidence="1">The sequence shown here is derived from an EMBL/GenBank/DDBJ whole genome shotgun (WGS) entry which is preliminary data.</text>
</comment>
<accession>A0ACB7X8X8</accession>
<protein>
    <submittedName>
        <fullName evidence="1">Uncharacterized protein</fullName>
    </submittedName>
</protein>
<evidence type="ECO:0000313" key="2">
    <source>
        <dbReference type="Proteomes" id="UP000828048"/>
    </source>
</evidence>
<proteinExistence type="predicted"/>
<keyword evidence="2" id="KW-1185">Reference proteome</keyword>
<name>A0ACB7X8X8_9ERIC</name>
<dbReference type="Proteomes" id="UP000828048">
    <property type="component" value="Chromosome 6"/>
</dbReference>